<dbReference type="Proteomes" id="UP000177026">
    <property type="component" value="Unassembled WGS sequence"/>
</dbReference>
<proteinExistence type="predicted"/>
<protein>
    <submittedName>
        <fullName evidence="1">Uncharacterized protein</fullName>
    </submittedName>
</protein>
<comment type="caution">
    <text evidence="1">The sequence shown here is derived from an EMBL/GenBank/DDBJ whole genome shotgun (WGS) entry which is preliminary data.</text>
</comment>
<accession>A0A1F7GQC8</accession>
<gene>
    <name evidence="1" type="ORF">A2866_00190</name>
</gene>
<organism evidence="1 2">
    <name type="scientific">Candidatus Roizmanbacteria bacterium RIFCSPHIGHO2_01_FULL_39_8</name>
    <dbReference type="NCBI Taxonomy" id="1802033"/>
    <lineage>
        <taxon>Bacteria</taxon>
        <taxon>Candidatus Roizmaniibacteriota</taxon>
    </lineage>
</organism>
<sequence>MKVTIQDIIAFLPFEEEYRQKIKRQLIEIDSATRISLEDQLWETFDALCDLYYQKNFQKGLYEMGEGAKSFGPNFYKRIREETDKEIEMDMTKKTTAFGIEEVREKLQKYIQEPK</sequence>
<dbReference type="EMBL" id="MFZI01000020">
    <property type="protein sequence ID" value="OGK21178.1"/>
    <property type="molecule type" value="Genomic_DNA"/>
</dbReference>
<dbReference type="AlphaFoldDB" id="A0A1F7GQC8"/>
<name>A0A1F7GQC8_9BACT</name>
<evidence type="ECO:0000313" key="2">
    <source>
        <dbReference type="Proteomes" id="UP000177026"/>
    </source>
</evidence>
<reference evidence="1 2" key="1">
    <citation type="journal article" date="2016" name="Nat. Commun.">
        <title>Thousands of microbial genomes shed light on interconnected biogeochemical processes in an aquifer system.</title>
        <authorList>
            <person name="Anantharaman K."/>
            <person name="Brown C.T."/>
            <person name="Hug L.A."/>
            <person name="Sharon I."/>
            <person name="Castelle C.J."/>
            <person name="Probst A.J."/>
            <person name="Thomas B.C."/>
            <person name="Singh A."/>
            <person name="Wilkins M.J."/>
            <person name="Karaoz U."/>
            <person name="Brodie E.L."/>
            <person name="Williams K.H."/>
            <person name="Hubbard S.S."/>
            <person name="Banfield J.F."/>
        </authorList>
    </citation>
    <scope>NUCLEOTIDE SEQUENCE [LARGE SCALE GENOMIC DNA]</scope>
</reference>
<evidence type="ECO:0000313" key="1">
    <source>
        <dbReference type="EMBL" id="OGK21178.1"/>
    </source>
</evidence>